<sequence>MSIKTLEPGAGGVSPPVHGERPRETADPTSRYTRTDQGQVRPLDGEEYLRGLRAEFPHVGFVADIRAGVWMAVKGKDLFLRADSGAELCEQLLAALGRH</sequence>
<feature type="region of interest" description="Disordered" evidence="1">
    <location>
        <begin position="1"/>
        <end position="40"/>
    </location>
</feature>
<dbReference type="EMBL" id="FNVO01000010">
    <property type="protein sequence ID" value="SEG73491.1"/>
    <property type="molecule type" value="Genomic_DNA"/>
</dbReference>
<keyword evidence="3" id="KW-1185">Reference proteome</keyword>
<gene>
    <name evidence="2" type="ORF">SAMN04489712_110116</name>
</gene>
<dbReference type="AlphaFoldDB" id="A0A1H6CKF5"/>
<dbReference type="RefSeq" id="WP_103939833.1">
    <property type="nucleotide sequence ID" value="NZ_FNVO01000010.1"/>
</dbReference>
<proteinExistence type="predicted"/>
<feature type="compositionally biased region" description="Polar residues" evidence="1">
    <location>
        <begin position="27"/>
        <end position="38"/>
    </location>
</feature>
<organism evidence="2 3">
    <name type="scientific">Thermomonospora echinospora</name>
    <dbReference type="NCBI Taxonomy" id="1992"/>
    <lineage>
        <taxon>Bacteria</taxon>
        <taxon>Bacillati</taxon>
        <taxon>Actinomycetota</taxon>
        <taxon>Actinomycetes</taxon>
        <taxon>Streptosporangiales</taxon>
        <taxon>Thermomonosporaceae</taxon>
        <taxon>Thermomonospora</taxon>
    </lineage>
</organism>
<dbReference type="OrthoDB" id="3481750at2"/>
<evidence type="ECO:0000256" key="1">
    <source>
        <dbReference type="SAM" id="MobiDB-lite"/>
    </source>
</evidence>
<protein>
    <submittedName>
        <fullName evidence="2">Uncharacterized protein</fullName>
    </submittedName>
</protein>
<dbReference type="Proteomes" id="UP000236723">
    <property type="component" value="Unassembled WGS sequence"/>
</dbReference>
<reference evidence="3" key="1">
    <citation type="submission" date="2016-10" db="EMBL/GenBank/DDBJ databases">
        <authorList>
            <person name="Varghese N."/>
            <person name="Submissions S."/>
        </authorList>
    </citation>
    <scope>NUCLEOTIDE SEQUENCE [LARGE SCALE GENOMIC DNA]</scope>
    <source>
        <strain evidence="3">DSM 43163</strain>
    </source>
</reference>
<name>A0A1H6CKF5_9ACTN</name>
<evidence type="ECO:0000313" key="3">
    <source>
        <dbReference type="Proteomes" id="UP000236723"/>
    </source>
</evidence>
<evidence type="ECO:0000313" key="2">
    <source>
        <dbReference type="EMBL" id="SEG73491.1"/>
    </source>
</evidence>
<accession>A0A1H6CKF5</accession>